<dbReference type="AlphaFoldDB" id="A0A7W7A9F1"/>
<dbReference type="EMBL" id="JACHOA010000002">
    <property type="protein sequence ID" value="MBB4612868.1"/>
    <property type="molecule type" value="Genomic_DNA"/>
</dbReference>
<gene>
    <name evidence="1" type="ORF">GGR37_001127</name>
</gene>
<evidence type="ECO:0000313" key="1">
    <source>
        <dbReference type="EMBL" id="MBB4612868.1"/>
    </source>
</evidence>
<dbReference type="SUPFAM" id="SSF51197">
    <property type="entry name" value="Clavaminate synthase-like"/>
    <property type="match status" value="1"/>
</dbReference>
<evidence type="ECO:0000313" key="2">
    <source>
        <dbReference type="Proteomes" id="UP000538566"/>
    </source>
</evidence>
<sequence>MFDLDHFSLTGAVRLPGHACAVMTSIEEALKRIPNDHPGIRLREIAALPELIGAQSQIGQTAQRAIGPQAMPVRAILFDKSSNTNWSLGWHQDRTICVDQRIETPGYGPWTIKQGIQHVSPPIKLLESMVTMRIHLDDVPASNAPLLIAPGSHRMGRIAECDVAETVKRCGTVACIADAGDVWLYSTPILHASEAAAVPSRRRVLQIDYAAAKLPNGLNWAGV</sequence>
<keyword evidence="1" id="KW-0223">Dioxygenase</keyword>
<dbReference type="GO" id="GO:0016706">
    <property type="term" value="F:2-oxoglutarate-dependent dioxygenase activity"/>
    <property type="evidence" value="ECO:0007669"/>
    <property type="project" value="UniProtKB-ARBA"/>
</dbReference>
<dbReference type="RefSeq" id="WP_258537060.1">
    <property type="nucleotide sequence ID" value="NZ_JACHOA010000002.1"/>
</dbReference>
<keyword evidence="1" id="KW-0560">Oxidoreductase</keyword>
<proteinExistence type="predicted"/>
<protein>
    <submittedName>
        <fullName evidence="1">Ectoine hydroxylase-related dioxygenase (Phytanoyl-CoA dioxygenase family)</fullName>
    </submittedName>
</protein>
<dbReference type="InterPro" id="IPR008775">
    <property type="entry name" value="Phytyl_CoA_dOase-like"/>
</dbReference>
<reference evidence="1 2" key="1">
    <citation type="submission" date="2020-08" db="EMBL/GenBank/DDBJ databases">
        <title>Genomic Encyclopedia of Type Strains, Phase IV (KMG-IV): sequencing the most valuable type-strain genomes for metagenomic binning, comparative biology and taxonomic classification.</title>
        <authorList>
            <person name="Goeker M."/>
        </authorList>
    </citation>
    <scope>NUCLEOTIDE SEQUENCE [LARGE SCALE GENOMIC DNA]</scope>
    <source>
        <strain evidence="1 2">DSM 17507</strain>
    </source>
</reference>
<organism evidence="1 2">
    <name type="scientific">Novosphingobium taihuense</name>
    <dbReference type="NCBI Taxonomy" id="260085"/>
    <lineage>
        <taxon>Bacteria</taxon>
        <taxon>Pseudomonadati</taxon>
        <taxon>Pseudomonadota</taxon>
        <taxon>Alphaproteobacteria</taxon>
        <taxon>Sphingomonadales</taxon>
        <taxon>Sphingomonadaceae</taxon>
        <taxon>Novosphingobium</taxon>
    </lineage>
</organism>
<keyword evidence="2" id="KW-1185">Reference proteome</keyword>
<name>A0A7W7A9F1_9SPHN</name>
<accession>A0A7W7A9F1</accession>
<dbReference type="Proteomes" id="UP000538566">
    <property type="component" value="Unassembled WGS sequence"/>
</dbReference>
<comment type="caution">
    <text evidence="1">The sequence shown here is derived from an EMBL/GenBank/DDBJ whole genome shotgun (WGS) entry which is preliminary data.</text>
</comment>
<dbReference type="Gene3D" id="2.60.120.620">
    <property type="entry name" value="q2cbj1_9rhob like domain"/>
    <property type="match status" value="1"/>
</dbReference>
<dbReference type="Pfam" id="PF05721">
    <property type="entry name" value="PhyH"/>
    <property type="match status" value="1"/>
</dbReference>